<proteinExistence type="predicted"/>
<feature type="domain" description="Neuregulin C-terminal" evidence="2">
    <location>
        <begin position="3"/>
        <end position="110"/>
    </location>
</feature>
<evidence type="ECO:0000256" key="1">
    <source>
        <dbReference type="SAM" id="MobiDB-lite"/>
    </source>
</evidence>
<accession>A0A2I0UNF4</accession>
<protein>
    <recommendedName>
        <fullName evidence="2">Neuregulin C-terminal domain-containing protein</fullName>
    </recommendedName>
</protein>
<dbReference type="Proteomes" id="UP000233556">
    <property type="component" value="Unassembled WGS sequence"/>
</dbReference>
<dbReference type="AlphaFoldDB" id="A0A2I0UNF4"/>
<dbReference type="EMBL" id="KZ505675">
    <property type="protein sequence ID" value="PKU47579.1"/>
    <property type="molecule type" value="Genomic_DNA"/>
</dbReference>
<evidence type="ECO:0000259" key="2">
    <source>
        <dbReference type="Pfam" id="PF02158"/>
    </source>
</evidence>
<evidence type="ECO:0000313" key="3">
    <source>
        <dbReference type="EMBL" id="PKU47579.1"/>
    </source>
</evidence>
<organism evidence="3 4">
    <name type="scientific">Limosa lapponica baueri</name>
    <dbReference type="NCBI Taxonomy" id="1758121"/>
    <lineage>
        <taxon>Eukaryota</taxon>
        <taxon>Metazoa</taxon>
        <taxon>Chordata</taxon>
        <taxon>Craniata</taxon>
        <taxon>Vertebrata</taxon>
        <taxon>Euteleostomi</taxon>
        <taxon>Archelosauria</taxon>
        <taxon>Archosauria</taxon>
        <taxon>Dinosauria</taxon>
        <taxon>Saurischia</taxon>
        <taxon>Theropoda</taxon>
        <taxon>Coelurosauria</taxon>
        <taxon>Aves</taxon>
        <taxon>Neognathae</taxon>
        <taxon>Neoaves</taxon>
        <taxon>Charadriiformes</taxon>
        <taxon>Scolopacidae</taxon>
        <taxon>Limosa</taxon>
    </lineage>
</organism>
<dbReference type="OrthoDB" id="8747558at2759"/>
<dbReference type="InterPro" id="IPR002154">
    <property type="entry name" value="Neuregulin_C"/>
</dbReference>
<dbReference type="Pfam" id="PF02158">
    <property type="entry name" value="Neuregulin"/>
    <property type="match status" value="1"/>
</dbReference>
<keyword evidence="4" id="KW-1185">Reference proteome</keyword>
<sequence length="112" mass="13056">MVMRPFMKEERLMFLVTPRQLWEKYDHQLQQVNSYHHSSAYQSNNLPSSLLRILEDEEYAAMQEYEPAQEPLKKLTNSQSVKRTKPTRVEIDSDTSSDSSSSVNAIEDETTD</sequence>
<gene>
    <name evidence="3" type="ORF">llap_2123</name>
</gene>
<reference evidence="4" key="1">
    <citation type="submission" date="2017-11" db="EMBL/GenBank/DDBJ databases">
        <authorList>
            <person name="Lima N.C."/>
            <person name="Parody-Merino A.M."/>
            <person name="Battley P.F."/>
            <person name="Fidler A.E."/>
            <person name="Prosdocimi F."/>
        </authorList>
    </citation>
    <scope>NUCLEOTIDE SEQUENCE [LARGE SCALE GENOMIC DNA]</scope>
</reference>
<reference evidence="4" key="2">
    <citation type="submission" date="2017-12" db="EMBL/GenBank/DDBJ databases">
        <title>Genome sequence of the Bar-tailed Godwit (Limosa lapponica baueri).</title>
        <authorList>
            <person name="Lima N.C.B."/>
            <person name="Parody-Merino A.M."/>
            <person name="Battley P.F."/>
            <person name="Fidler A.E."/>
            <person name="Prosdocimi F."/>
        </authorList>
    </citation>
    <scope>NUCLEOTIDE SEQUENCE [LARGE SCALE GENOMIC DNA]</scope>
</reference>
<evidence type="ECO:0000313" key="4">
    <source>
        <dbReference type="Proteomes" id="UP000233556"/>
    </source>
</evidence>
<feature type="region of interest" description="Disordered" evidence="1">
    <location>
        <begin position="65"/>
        <end position="112"/>
    </location>
</feature>
<name>A0A2I0UNF4_LIMLA</name>